<dbReference type="GO" id="GO:0004497">
    <property type="term" value="F:monooxygenase activity"/>
    <property type="evidence" value="ECO:0007669"/>
    <property type="project" value="UniProtKB-KW"/>
</dbReference>
<evidence type="ECO:0000256" key="5">
    <source>
        <dbReference type="PIRSR" id="PIRSR602401-1"/>
    </source>
</evidence>
<feature type="transmembrane region" description="Helical" evidence="8">
    <location>
        <begin position="239"/>
        <end position="263"/>
    </location>
</feature>
<dbReference type="GO" id="GO:0033075">
    <property type="term" value="P:isoquinoline alkaloid biosynthetic process"/>
    <property type="evidence" value="ECO:0007669"/>
    <property type="project" value="UniProtKB-ARBA"/>
</dbReference>
<dbReference type="PANTHER" id="PTHR47947">
    <property type="entry name" value="CYTOCHROME P450 82C3-RELATED"/>
    <property type="match status" value="1"/>
</dbReference>
<evidence type="ECO:0000313" key="9">
    <source>
        <dbReference type="EMBL" id="OVA02034.1"/>
    </source>
</evidence>
<keyword evidence="1 5" id="KW-0349">Heme</keyword>
<dbReference type="GO" id="GO:0016705">
    <property type="term" value="F:oxidoreductase activity, acting on paired donors, with incorporation or reduction of molecular oxygen"/>
    <property type="evidence" value="ECO:0007669"/>
    <property type="project" value="InterPro"/>
</dbReference>
<organism evidence="9 10">
    <name type="scientific">Macleaya cordata</name>
    <name type="common">Five-seeded plume-poppy</name>
    <name type="synonym">Bocconia cordata</name>
    <dbReference type="NCBI Taxonomy" id="56857"/>
    <lineage>
        <taxon>Eukaryota</taxon>
        <taxon>Viridiplantae</taxon>
        <taxon>Streptophyta</taxon>
        <taxon>Embryophyta</taxon>
        <taxon>Tracheophyta</taxon>
        <taxon>Spermatophyta</taxon>
        <taxon>Magnoliopsida</taxon>
        <taxon>Ranunculales</taxon>
        <taxon>Papaveraceae</taxon>
        <taxon>Papaveroideae</taxon>
        <taxon>Macleaya</taxon>
    </lineage>
</organism>
<keyword evidence="8" id="KW-0812">Transmembrane</keyword>
<dbReference type="InterPro" id="IPR036396">
    <property type="entry name" value="Cyt_P450_sf"/>
</dbReference>
<dbReference type="FunCoup" id="A0A200PV05">
    <property type="interactions" value="200"/>
</dbReference>
<dbReference type="GO" id="GO:0020037">
    <property type="term" value="F:heme binding"/>
    <property type="evidence" value="ECO:0007669"/>
    <property type="project" value="InterPro"/>
</dbReference>
<dbReference type="PRINTS" id="PR00463">
    <property type="entry name" value="EP450I"/>
</dbReference>
<dbReference type="InterPro" id="IPR050651">
    <property type="entry name" value="Plant_Cytochrome_P450_Monoox"/>
</dbReference>
<reference evidence="9 10" key="1">
    <citation type="journal article" date="2017" name="Mol. Plant">
        <title>The Genome of Medicinal Plant Macleaya cordata Provides New Insights into Benzylisoquinoline Alkaloids Metabolism.</title>
        <authorList>
            <person name="Liu X."/>
            <person name="Liu Y."/>
            <person name="Huang P."/>
            <person name="Ma Y."/>
            <person name="Qing Z."/>
            <person name="Tang Q."/>
            <person name="Cao H."/>
            <person name="Cheng P."/>
            <person name="Zheng Y."/>
            <person name="Yuan Z."/>
            <person name="Zhou Y."/>
            <person name="Liu J."/>
            <person name="Tang Z."/>
            <person name="Zhuo Y."/>
            <person name="Zhang Y."/>
            <person name="Yu L."/>
            <person name="Huang J."/>
            <person name="Yang P."/>
            <person name="Peng Q."/>
            <person name="Zhang J."/>
            <person name="Jiang W."/>
            <person name="Zhang Z."/>
            <person name="Lin K."/>
            <person name="Ro D.K."/>
            <person name="Chen X."/>
            <person name="Xiong X."/>
            <person name="Shang Y."/>
            <person name="Huang S."/>
            <person name="Zeng J."/>
        </authorList>
    </citation>
    <scope>NUCLEOTIDE SEQUENCE [LARGE SCALE GENOMIC DNA]</scope>
    <source>
        <strain evidence="10">cv. BLH2017</strain>
        <tissue evidence="9">Root</tissue>
    </source>
</reference>
<dbReference type="SUPFAM" id="SSF48264">
    <property type="entry name" value="Cytochrome P450"/>
    <property type="match status" value="1"/>
</dbReference>
<comment type="similarity">
    <text evidence="6">Belongs to the cytochrome P450 family.</text>
</comment>
<feature type="region of interest" description="Disordered" evidence="7">
    <location>
        <begin position="415"/>
        <end position="445"/>
    </location>
</feature>
<dbReference type="InterPro" id="IPR017972">
    <property type="entry name" value="Cyt_P450_CS"/>
</dbReference>
<dbReference type="InParanoid" id="A0A200PV05"/>
<name>A0A200PV05_MACCD</name>
<evidence type="ECO:0000256" key="6">
    <source>
        <dbReference type="RuleBase" id="RU000461"/>
    </source>
</evidence>
<protein>
    <submittedName>
        <fullName evidence="9">Cytochrome P450</fullName>
    </submittedName>
</protein>
<gene>
    <name evidence="9" type="ORF">BVC80_8963g1</name>
</gene>
<keyword evidence="10" id="KW-1185">Reference proteome</keyword>
<dbReference type="OMA" id="QLYEIFY"/>
<evidence type="ECO:0000256" key="7">
    <source>
        <dbReference type="SAM" id="MobiDB-lite"/>
    </source>
</evidence>
<evidence type="ECO:0000256" key="2">
    <source>
        <dbReference type="ARBA" id="ARBA00022723"/>
    </source>
</evidence>
<sequence>MEISFFFFSFLSYYHYFLLFISFIFVSNYLLFKKNKNRPPTPLALPILGHLHLINKPLPQALRDLSDRYGPILLLRFGSQSVLALSSPAAVEECLTKNDIIFANRPPVVAAKHIGYNYTSVEWSSYGPHWRNLRRLTNLEIFSSSSLQASSNIRNEEWIDYQGTEKKLKRVRKNKDDFLEGLIEEVKKRKMNAATKGDDDDERKKEMMMMMMNKTLIDALLALQEQEPKTYTHNIIKGVIGAMFSAGIETSLITMVASMSLLLKNPEALAKLRTELDLHIEEGRVISESDLPMLPYLQCVVNEALRLHPPAPIPLPHQSSQDCTIGGYDIPRGTMLLLNAWAIHRDPKVWEEPTKFKPERFEGFREDRMEGFKWIPFGSGRRGCPGSGMAMRVVSLAVGALIQCFEWRKVDDEMNVDKEEEEGAEPSPRAMYRPRIDKKDLLTQI</sequence>
<evidence type="ECO:0000313" key="10">
    <source>
        <dbReference type="Proteomes" id="UP000195402"/>
    </source>
</evidence>
<accession>A0A200PV05</accession>
<keyword evidence="4 5" id="KW-0408">Iron</keyword>
<dbReference type="InterPro" id="IPR001128">
    <property type="entry name" value="Cyt_P450"/>
</dbReference>
<evidence type="ECO:0000256" key="8">
    <source>
        <dbReference type="SAM" id="Phobius"/>
    </source>
</evidence>
<dbReference type="Proteomes" id="UP000195402">
    <property type="component" value="Unassembled WGS sequence"/>
</dbReference>
<feature type="binding site" description="axial binding residue" evidence="5">
    <location>
        <position position="384"/>
    </location>
    <ligand>
        <name>heme</name>
        <dbReference type="ChEBI" id="CHEBI:30413"/>
    </ligand>
    <ligandPart>
        <name>Fe</name>
        <dbReference type="ChEBI" id="CHEBI:18248"/>
    </ligandPart>
</feature>
<dbReference type="PROSITE" id="PS00086">
    <property type="entry name" value="CYTOCHROME_P450"/>
    <property type="match status" value="1"/>
</dbReference>
<keyword evidence="6" id="KW-0503">Monooxygenase</keyword>
<dbReference type="Gene3D" id="1.10.630.10">
    <property type="entry name" value="Cytochrome P450"/>
    <property type="match status" value="2"/>
</dbReference>
<keyword evidence="8" id="KW-1133">Transmembrane helix</keyword>
<evidence type="ECO:0000256" key="4">
    <source>
        <dbReference type="ARBA" id="ARBA00023004"/>
    </source>
</evidence>
<dbReference type="Pfam" id="PF00067">
    <property type="entry name" value="p450"/>
    <property type="match status" value="2"/>
</dbReference>
<dbReference type="EMBL" id="MVGT01003998">
    <property type="protein sequence ID" value="OVA02034.1"/>
    <property type="molecule type" value="Genomic_DNA"/>
</dbReference>
<evidence type="ECO:0000256" key="1">
    <source>
        <dbReference type="ARBA" id="ARBA00022617"/>
    </source>
</evidence>
<dbReference type="GO" id="GO:0005506">
    <property type="term" value="F:iron ion binding"/>
    <property type="evidence" value="ECO:0007669"/>
    <property type="project" value="InterPro"/>
</dbReference>
<dbReference type="AlphaFoldDB" id="A0A200PV05"/>
<dbReference type="PANTHER" id="PTHR47947:SF13">
    <property type="entry name" value="CYTOCHROME P450, FAMILY 81, SUBFAMILY K, POLYPEPTIDE 1-RELATED"/>
    <property type="match status" value="1"/>
</dbReference>
<keyword evidence="8" id="KW-0472">Membrane</keyword>
<comment type="cofactor">
    <cofactor evidence="5">
        <name>heme</name>
        <dbReference type="ChEBI" id="CHEBI:30413"/>
    </cofactor>
</comment>
<dbReference type="PRINTS" id="PR00385">
    <property type="entry name" value="P450"/>
</dbReference>
<proteinExistence type="inferred from homology"/>
<evidence type="ECO:0000256" key="3">
    <source>
        <dbReference type="ARBA" id="ARBA00023002"/>
    </source>
</evidence>
<dbReference type="OrthoDB" id="1055148at2759"/>
<feature type="transmembrane region" description="Helical" evidence="8">
    <location>
        <begin position="13"/>
        <end position="32"/>
    </location>
</feature>
<dbReference type="InterPro" id="IPR002401">
    <property type="entry name" value="Cyt_P450_E_grp-I"/>
</dbReference>
<keyword evidence="2 5" id="KW-0479">Metal-binding</keyword>
<dbReference type="STRING" id="56857.A0A200PV05"/>
<keyword evidence="3 6" id="KW-0560">Oxidoreductase</keyword>
<comment type="caution">
    <text evidence="9">The sequence shown here is derived from an EMBL/GenBank/DDBJ whole genome shotgun (WGS) entry which is preliminary data.</text>
</comment>
<feature type="compositionally biased region" description="Basic and acidic residues" evidence="7">
    <location>
        <begin position="434"/>
        <end position="445"/>
    </location>
</feature>